<name>A0ABX2T4J2_9PROT</name>
<dbReference type="RefSeq" id="WP_180281012.1">
    <property type="nucleotide sequence ID" value="NZ_JABFDB010000002.1"/>
</dbReference>
<reference evidence="14 15" key="1">
    <citation type="submission" date="2020-05" db="EMBL/GenBank/DDBJ databases">
        <title>Azospirillum oleiclasticum sp. nov, a nitrogen-fixing and heavy crude oil-emulsifying bacterium isolated from the crude oil of Yumen Oilfield.</title>
        <authorList>
            <person name="Wu D."/>
            <person name="Cai M."/>
            <person name="Zhang X."/>
        </authorList>
    </citation>
    <scope>NUCLEOTIDE SEQUENCE [LARGE SCALE GENOMIC DNA]</scope>
    <source>
        <strain evidence="14 15">ROY-1-1-2</strain>
    </source>
</reference>
<keyword evidence="5" id="KW-0479">Metal-binding</keyword>
<dbReference type="PANTHER" id="PTHR11839">
    <property type="entry name" value="UDP/ADP-SUGAR PYROPHOSPHATASE"/>
    <property type="match status" value="1"/>
</dbReference>
<feature type="domain" description="Nudix hydrolase" evidence="13">
    <location>
        <begin position="45"/>
        <end position="183"/>
    </location>
</feature>
<keyword evidence="7" id="KW-0460">Magnesium</keyword>
<dbReference type="InterPro" id="IPR020084">
    <property type="entry name" value="NUDIX_hydrolase_CS"/>
</dbReference>
<evidence type="ECO:0000256" key="6">
    <source>
        <dbReference type="ARBA" id="ARBA00022801"/>
    </source>
</evidence>
<evidence type="ECO:0000256" key="2">
    <source>
        <dbReference type="ARBA" id="ARBA00007482"/>
    </source>
</evidence>
<keyword evidence="6" id="KW-0378">Hydrolase</keyword>
<keyword evidence="15" id="KW-1185">Reference proteome</keyword>
<dbReference type="InterPro" id="IPR015797">
    <property type="entry name" value="NUDIX_hydrolase-like_dom_sf"/>
</dbReference>
<dbReference type="NCBIfam" id="TIGR00052">
    <property type="entry name" value="nudix-type nucleoside diphosphatase, YffH/AdpP family"/>
    <property type="match status" value="1"/>
</dbReference>
<dbReference type="PROSITE" id="PS00893">
    <property type="entry name" value="NUDIX_BOX"/>
    <property type="match status" value="1"/>
</dbReference>
<dbReference type="InterPro" id="IPR004385">
    <property type="entry name" value="NDP_pyrophosphatase"/>
</dbReference>
<dbReference type="PANTHER" id="PTHR11839:SF5">
    <property type="entry name" value="ADP-RIBOSE PYROPHOSPHATASE"/>
    <property type="match status" value="1"/>
</dbReference>
<evidence type="ECO:0000313" key="14">
    <source>
        <dbReference type="EMBL" id="NYZ19244.1"/>
    </source>
</evidence>
<evidence type="ECO:0000256" key="5">
    <source>
        <dbReference type="ARBA" id="ARBA00022723"/>
    </source>
</evidence>
<evidence type="ECO:0000256" key="4">
    <source>
        <dbReference type="ARBA" id="ARBA00013297"/>
    </source>
</evidence>
<dbReference type="SUPFAM" id="SSF55811">
    <property type="entry name" value="Nudix"/>
    <property type="match status" value="1"/>
</dbReference>
<dbReference type="Proteomes" id="UP000584642">
    <property type="component" value="Unassembled WGS sequence"/>
</dbReference>
<evidence type="ECO:0000256" key="10">
    <source>
        <dbReference type="ARBA" id="ARBA00030308"/>
    </source>
</evidence>
<comment type="function">
    <text evidence="8">Acts on ADP-mannose and ADP-glucose as well as ADP-ribose. Prevents glycogen biosynthesis. The reaction catalyzed by this enzyme is a limiting step of the gluconeogenic process.</text>
</comment>
<evidence type="ECO:0000256" key="8">
    <source>
        <dbReference type="ARBA" id="ARBA00025164"/>
    </source>
</evidence>
<dbReference type="Gene3D" id="3.90.79.10">
    <property type="entry name" value="Nucleoside Triphosphate Pyrophosphohydrolase"/>
    <property type="match status" value="1"/>
</dbReference>
<evidence type="ECO:0000256" key="11">
    <source>
        <dbReference type="ARBA" id="ARBA00033056"/>
    </source>
</evidence>
<evidence type="ECO:0000256" key="9">
    <source>
        <dbReference type="ARBA" id="ARBA00030162"/>
    </source>
</evidence>
<protein>
    <recommendedName>
        <fullName evidence="4">ADP-ribose pyrophosphatase</fullName>
        <ecNumber evidence="3">3.6.1.13</ecNumber>
    </recommendedName>
    <alternativeName>
        <fullName evidence="9">ADP-ribose diphosphatase</fullName>
    </alternativeName>
    <alternativeName>
        <fullName evidence="11">ADP-ribose phosphohydrolase</fullName>
    </alternativeName>
    <alternativeName>
        <fullName evidence="10">Adenosine diphosphoribose pyrophosphatase</fullName>
    </alternativeName>
</protein>
<dbReference type="Pfam" id="PF00293">
    <property type="entry name" value="NUDIX"/>
    <property type="match status" value="1"/>
</dbReference>
<accession>A0ABX2T4J2</accession>
<evidence type="ECO:0000256" key="1">
    <source>
        <dbReference type="ARBA" id="ARBA00001946"/>
    </source>
</evidence>
<comment type="caution">
    <text evidence="14">The sequence shown here is derived from an EMBL/GenBank/DDBJ whole genome shotgun (WGS) entry which is preliminary data.</text>
</comment>
<evidence type="ECO:0000256" key="3">
    <source>
        <dbReference type="ARBA" id="ARBA00012453"/>
    </source>
</evidence>
<comment type="cofactor">
    <cofactor evidence="1">
        <name>Mg(2+)</name>
        <dbReference type="ChEBI" id="CHEBI:18420"/>
    </cofactor>
</comment>
<dbReference type="EMBL" id="JABFDB010000002">
    <property type="protein sequence ID" value="NYZ19244.1"/>
    <property type="molecule type" value="Genomic_DNA"/>
</dbReference>
<evidence type="ECO:0000256" key="7">
    <source>
        <dbReference type="ARBA" id="ARBA00022842"/>
    </source>
</evidence>
<dbReference type="InterPro" id="IPR000086">
    <property type="entry name" value="NUDIX_hydrolase_dom"/>
</dbReference>
<proteinExistence type="inferred from homology"/>
<gene>
    <name evidence="14" type="ORF">HND93_05935</name>
</gene>
<evidence type="ECO:0000259" key="13">
    <source>
        <dbReference type="PROSITE" id="PS51462"/>
    </source>
</evidence>
<comment type="catalytic activity">
    <reaction evidence="12">
        <text>ADP-D-ribose + H2O = D-ribose 5-phosphate + AMP + 2 H(+)</text>
        <dbReference type="Rhea" id="RHEA:10412"/>
        <dbReference type="ChEBI" id="CHEBI:15377"/>
        <dbReference type="ChEBI" id="CHEBI:15378"/>
        <dbReference type="ChEBI" id="CHEBI:57967"/>
        <dbReference type="ChEBI" id="CHEBI:78346"/>
        <dbReference type="ChEBI" id="CHEBI:456215"/>
        <dbReference type="EC" id="3.6.1.13"/>
    </reaction>
</comment>
<evidence type="ECO:0000256" key="12">
    <source>
        <dbReference type="ARBA" id="ARBA00049546"/>
    </source>
</evidence>
<dbReference type="CDD" id="cd24155">
    <property type="entry name" value="NUDIX_ADPRase"/>
    <property type="match status" value="1"/>
</dbReference>
<evidence type="ECO:0000313" key="15">
    <source>
        <dbReference type="Proteomes" id="UP000584642"/>
    </source>
</evidence>
<dbReference type="PROSITE" id="PS51462">
    <property type="entry name" value="NUDIX"/>
    <property type="match status" value="1"/>
</dbReference>
<sequence length="199" mass="22057">MDHPDIEVIEKQTVCKGFLQIDRYRLRHRKFDGSWSDVVVREVCERGHAVAVLLYDPGRDSLVMIEQFRVGAAAGGGPAWLTEIVAGIIEEGEAPDEVARREVREEAGCEVTALETICDYFPSPGAFSEKVTLFCGRVDSAAVGTTGGCPDEHEDIRITVMPYDAAIRLMDENRLNNSVTIIALAWLARHKDALQARWA</sequence>
<comment type="similarity">
    <text evidence="2">Belongs to the Nudix hydrolase family. NudF subfamily.</text>
</comment>
<organism evidence="14 15">
    <name type="scientific">Azospirillum oleiclasticum</name>
    <dbReference type="NCBI Taxonomy" id="2735135"/>
    <lineage>
        <taxon>Bacteria</taxon>
        <taxon>Pseudomonadati</taxon>
        <taxon>Pseudomonadota</taxon>
        <taxon>Alphaproteobacteria</taxon>
        <taxon>Rhodospirillales</taxon>
        <taxon>Azospirillaceae</taxon>
        <taxon>Azospirillum</taxon>
    </lineage>
</organism>
<dbReference type="EC" id="3.6.1.13" evidence="3"/>